<evidence type="ECO:0000256" key="3">
    <source>
        <dbReference type="ARBA" id="ARBA00011209"/>
    </source>
</evidence>
<dbReference type="Pfam" id="PF02092">
    <property type="entry name" value="tRNA_synt_2f"/>
    <property type="match status" value="1"/>
</dbReference>
<evidence type="ECO:0000313" key="13">
    <source>
        <dbReference type="EMBL" id="QQB35489.1"/>
    </source>
</evidence>
<dbReference type="PRINTS" id="PR01045">
    <property type="entry name" value="TRNASYNTHGB"/>
</dbReference>
<dbReference type="EC" id="6.1.1.14" evidence="11"/>
<dbReference type="Pfam" id="PF05746">
    <property type="entry name" value="DALR_1"/>
    <property type="match status" value="1"/>
</dbReference>
<dbReference type="NCBIfam" id="TIGR00211">
    <property type="entry name" value="glyS"/>
    <property type="match status" value="1"/>
</dbReference>
<dbReference type="InterPro" id="IPR015944">
    <property type="entry name" value="Gly-tRNA-synth_bsu"/>
</dbReference>
<evidence type="ECO:0000259" key="12">
    <source>
        <dbReference type="Pfam" id="PF05746"/>
    </source>
</evidence>
<dbReference type="EMBL" id="CP065997">
    <property type="protein sequence ID" value="QQB35489.1"/>
    <property type="molecule type" value="Genomic_DNA"/>
</dbReference>
<evidence type="ECO:0000256" key="9">
    <source>
        <dbReference type="ARBA" id="ARBA00023146"/>
    </source>
</evidence>
<evidence type="ECO:0000256" key="5">
    <source>
        <dbReference type="ARBA" id="ARBA00022598"/>
    </source>
</evidence>
<dbReference type="GO" id="GO:0005524">
    <property type="term" value="F:ATP binding"/>
    <property type="evidence" value="ECO:0007669"/>
    <property type="project" value="UniProtKB-UniRule"/>
</dbReference>
<dbReference type="GO" id="GO:0005829">
    <property type="term" value="C:cytosol"/>
    <property type="evidence" value="ECO:0007669"/>
    <property type="project" value="TreeGrafter"/>
</dbReference>
<keyword evidence="8 11" id="KW-0648">Protein biosynthesis</keyword>
<dbReference type="Proteomes" id="UP000595231">
    <property type="component" value="Chromosome"/>
</dbReference>
<comment type="similarity">
    <text evidence="2 11">Belongs to the class-II aminoacyl-tRNA synthetase family.</text>
</comment>
<dbReference type="PROSITE" id="PS50861">
    <property type="entry name" value="AA_TRNA_LIGASE_II_GLYAB"/>
    <property type="match status" value="1"/>
</dbReference>
<sequence length="725" mass="77781">MTTNIRPLLVELLTEELPPKALQKLGQAFAEGVRATLARHGLLADGCAVEPYATPRRLAVRLSAVLAQAPDQAYAEKLMPVKIGLTEDGKATPALQKKLTAKGLENIDLATLERESDGKQDYLVARGTAPGAALAAGLQEGIDAAIDGLPIPKVMRYQLADGETTVKFVRPAHGLIALFGADVVPVAALGLTAGRETLGHRYMSDGAIAIADADAYAATLAEKGRVVASFEGRRDEIQRQLLDHAGRLSATLGDDPEVAALLDEVTALVEHPTVYVGEFEEQFLQVPQECLILTMRLNQKYFPLFDPASGRLTHRFLIVSNMHTDNPVNIVEGNQRVVRPRLADAQFFFETDRKTPLAARVEQLGSIVYHNKLGTQLERVERVRAIARDVAGKLGGDVAAADRAALLAKADLGSNMVGEFPELQGIMGAYYAAGDGEPDSVVQALRTQYRNRYDTPVSQDDLTAATLFIAERAETLVGIWAIGLAPTGERDPFGLRRAALGLISAFEQLQAGGFLSIRSGDRLVMTANSSEIKQQLTLDSLLETTAATFPAGKIPADTVSEVRAFIYERYRNQLINEFDRNAVEAVMALVPPLHQITARVQAVAAFAQIPEAASLAAANKRIGNLLKKAEGSVGSVNAAALVEPAEKALLAAIVALKPKAQEAIDAGDFAANLRTLAQAREPVDAFFADIMVMAEDPAVRANRLALLGQLHSLMNQVADISRLAQ</sequence>
<dbReference type="HAMAP" id="MF_00255">
    <property type="entry name" value="Gly_tRNA_synth_beta"/>
    <property type="match status" value="1"/>
</dbReference>
<dbReference type="GO" id="GO:0004820">
    <property type="term" value="F:glycine-tRNA ligase activity"/>
    <property type="evidence" value="ECO:0007669"/>
    <property type="project" value="UniProtKB-UniRule"/>
</dbReference>
<keyword evidence="7 11" id="KW-0067">ATP-binding</keyword>
<keyword evidence="4 11" id="KW-0963">Cytoplasm</keyword>
<dbReference type="PANTHER" id="PTHR30075">
    <property type="entry name" value="GLYCYL-TRNA SYNTHETASE"/>
    <property type="match status" value="1"/>
</dbReference>
<protein>
    <recommendedName>
        <fullName evidence="11">Glycine--tRNA ligase beta subunit</fullName>
        <ecNumber evidence="11">6.1.1.14</ecNumber>
    </recommendedName>
    <alternativeName>
        <fullName evidence="11">Glycyl-tRNA synthetase beta subunit</fullName>
        <shortName evidence="11">GlyRS</shortName>
    </alternativeName>
</protein>
<dbReference type="InterPro" id="IPR006194">
    <property type="entry name" value="Gly-tRNA-synth_heterodimer"/>
</dbReference>
<evidence type="ECO:0000256" key="6">
    <source>
        <dbReference type="ARBA" id="ARBA00022741"/>
    </source>
</evidence>
<reference evidence="13 14" key="1">
    <citation type="submission" date="2020-12" db="EMBL/GenBank/DDBJ databases">
        <title>FDA dAtabase for Regulatory Grade micrObial Sequences (FDA-ARGOS): Supporting development and validation of Infectious Disease Dx tests.</title>
        <authorList>
            <person name="Sproer C."/>
            <person name="Gronow S."/>
            <person name="Severitt S."/>
            <person name="Schroder I."/>
            <person name="Tallon L."/>
            <person name="Sadzewicz L."/>
            <person name="Zhao X."/>
            <person name="Boylan J."/>
            <person name="Ott S."/>
            <person name="Bowen H."/>
            <person name="Vavikolanu K."/>
            <person name="Mehta A."/>
            <person name="Aluvathingal J."/>
            <person name="Nadendla S."/>
            <person name="Lowell S."/>
            <person name="Myers T."/>
            <person name="Yan Y."/>
            <person name="Sichtig H."/>
        </authorList>
    </citation>
    <scope>NUCLEOTIDE SEQUENCE [LARGE SCALE GENOMIC DNA]</scope>
    <source>
        <strain evidence="13 14">FDAARGOS_1050</strain>
    </source>
</reference>
<comment type="subcellular location">
    <subcellularLocation>
        <location evidence="1 11">Cytoplasm</location>
    </subcellularLocation>
</comment>
<keyword evidence="5 11" id="KW-0436">Ligase</keyword>
<comment type="catalytic activity">
    <reaction evidence="10 11">
        <text>tRNA(Gly) + glycine + ATP = glycyl-tRNA(Gly) + AMP + diphosphate</text>
        <dbReference type="Rhea" id="RHEA:16013"/>
        <dbReference type="Rhea" id="RHEA-COMP:9664"/>
        <dbReference type="Rhea" id="RHEA-COMP:9683"/>
        <dbReference type="ChEBI" id="CHEBI:30616"/>
        <dbReference type="ChEBI" id="CHEBI:33019"/>
        <dbReference type="ChEBI" id="CHEBI:57305"/>
        <dbReference type="ChEBI" id="CHEBI:78442"/>
        <dbReference type="ChEBI" id="CHEBI:78522"/>
        <dbReference type="ChEBI" id="CHEBI:456215"/>
        <dbReference type="EC" id="6.1.1.14"/>
    </reaction>
</comment>
<name>A0A7T4B4F7_9BURK</name>
<dbReference type="SUPFAM" id="SSF109604">
    <property type="entry name" value="HD-domain/PDEase-like"/>
    <property type="match status" value="1"/>
</dbReference>
<keyword evidence="9 11" id="KW-0030">Aminoacyl-tRNA synthetase</keyword>
<organism evidence="13 14">
    <name type="scientific">Achromobacter deleyi</name>
    <dbReference type="NCBI Taxonomy" id="1353891"/>
    <lineage>
        <taxon>Bacteria</taxon>
        <taxon>Pseudomonadati</taxon>
        <taxon>Pseudomonadota</taxon>
        <taxon>Betaproteobacteria</taxon>
        <taxon>Burkholderiales</taxon>
        <taxon>Alcaligenaceae</taxon>
        <taxon>Achromobacter</taxon>
    </lineage>
</organism>
<evidence type="ECO:0000256" key="1">
    <source>
        <dbReference type="ARBA" id="ARBA00004496"/>
    </source>
</evidence>
<keyword evidence="6 11" id="KW-0547">Nucleotide-binding</keyword>
<gene>
    <name evidence="11" type="primary">glyS</name>
    <name evidence="13" type="ORF">I6I07_02330</name>
</gene>
<dbReference type="GO" id="GO:0006426">
    <property type="term" value="P:glycyl-tRNA aminoacylation"/>
    <property type="evidence" value="ECO:0007669"/>
    <property type="project" value="UniProtKB-UniRule"/>
</dbReference>
<dbReference type="RefSeq" id="WP_198485552.1">
    <property type="nucleotide sequence ID" value="NZ_CP065997.1"/>
</dbReference>
<dbReference type="GO" id="GO:0004814">
    <property type="term" value="F:arginine-tRNA ligase activity"/>
    <property type="evidence" value="ECO:0007669"/>
    <property type="project" value="InterPro"/>
</dbReference>
<evidence type="ECO:0000256" key="10">
    <source>
        <dbReference type="ARBA" id="ARBA00047937"/>
    </source>
</evidence>
<feature type="domain" description="DALR anticodon binding" evidence="12">
    <location>
        <begin position="617"/>
        <end position="716"/>
    </location>
</feature>
<proteinExistence type="inferred from homology"/>
<dbReference type="GO" id="GO:0006420">
    <property type="term" value="P:arginyl-tRNA aminoacylation"/>
    <property type="evidence" value="ECO:0007669"/>
    <property type="project" value="InterPro"/>
</dbReference>
<evidence type="ECO:0000313" key="14">
    <source>
        <dbReference type="Proteomes" id="UP000595231"/>
    </source>
</evidence>
<evidence type="ECO:0000256" key="11">
    <source>
        <dbReference type="HAMAP-Rule" id="MF_00255"/>
    </source>
</evidence>
<evidence type="ECO:0000256" key="4">
    <source>
        <dbReference type="ARBA" id="ARBA00022490"/>
    </source>
</evidence>
<evidence type="ECO:0000256" key="8">
    <source>
        <dbReference type="ARBA" id="ARBA00022917"/>
    </source>
</evidence>
<dbReference type="AlphaFoldDB" id="A0A7T4B4F7"/>
<comment type="subunit">
    <text evidence="3 11">Tetramer of two alpha and two beta subunits.</text>
</comment>
<evidence type="ECO:0000256" key="7">
    <source>
        <dbReference type="ARBA" id="ARBA00022840"/>
    </source>
</evidence>
<dbReference type="InterPro" id="IPR008909">
    <property type="entry name" value="DALR_anticod-bd"/>
</dbReference>
<accession>A0A7T4B4F7</accession>
<evidence type="ECO:0000256" key="2">
    <source>
        <dbReference type="ARBA" id="ARBA00008226"/>
    </source>
</evidence>
<dbReference type="PANTHER" id="PTHR30075:SF2">
    <property type="entry name" value="GLYCINE--TRNA LIGASE, CHLOROPLASTIC_MITOCHONDRIAL 2"/>
    <property type="match status" value="1"/>
</dbReference>